<evidence type="ECO:0000313" key="1">
    <source>
        <dbReference type="Proteomes" id="UP000050741"/>
    </source>
</evidence>
<dbReference type="Proteomes" id="UP000050741">
    <property type="component" value="Unassembled WGS sequence"/>
</dbReference>
<reference evidence="1" key="2">
    <citation type="submission" date="2014-05" db="EMBL/GenBank/DDBJ databases">
        <title>The genome and life-stage specific transcriptomes of Globodera pallida elucidate key aspects of plant parasitism by a cyst nematode.</title>
        <authorList>
            <person name="Cotton J.A."/>
            <person name="Lilley C.J."/>
            <person name="Jones L.M."/>
            <person name="Kikuchi T."/>
            <person name="Reid A.J."/>
            <person name="Thorpe P."/>
            <person name="Tsai I.J."/>
            <person name="Beasley H."/>
            <person name="Blok V."/>
            <person name="Cock P.J.A."/>
            <person name="Van den Akker S.E."/>
            <person name="Holroyd N."/>
            <person name="Hunt M."/>
            <person name="Mantelin S."/>
            <person name="Naghra H."/>
            <person name="Pain A."/>
            <person name="Palomares-Rius J.E."/>
            <person name="Zarowiecki M."/>
            <person name="Berriman M."/>
            <person name="Jones J.T."/>
            <person name="Urwin P.E."/>
        </authorList>
    </citation>
    <scope>NUCLEOTIDE SEQUENCE [LARGE SCALE GENOMIC DNA]</scope>
    <source>
        <strain evidence="1">Lindley</strain>
    </source>
</reference>
<organism evidence="1 2">
    <name type="scientific">Globodera pallida</name>
    <name type="common">Potato cyst nematode worm</name>
    <name type="synonym">Heterodera pallida</name>
    <dbReference type="NCBI Taxonomy" id="36090"/>
    <lineage>
        <taxon>Eukaryota</taxon>
        <taxon>Metazoa</taxon>
        <taxon>Ecdysozoa</taxon>
        <taxon>Nematoda</taxon>
        <taxon>Chromadorea</taxon>
        <taxon>Rhabditida</taxon>
        <taxon>Tylenchina</taxon>
        <taxon>Tylenchomorpha</taxon>
        <taxon>Tylenchoidea</taxon>
        <taxon>Heteroderidae</taxon>
        <taxon>Heteroderinae</taxon>
        <taxon>Globodera</taxon>
    </lineage>
</organism>
<accession>A0A183CC10</accession>
<evidence type="ECO:0000313" key="2">
    <source>
        <dbReference type="WBParaSite" id="GPLIN_001041100"/>
    </source>
</evidence>
<dbReference type="WBParaSite" id="GPLIN_001041100">
    <property type="protein sequence ID" value="GPLIN_001041100"/>
    <property type="gene ID" value="GPLIN_001041100"/>
</dbReference>
<protein>
    <submittedName>
        <fullName evidence="2">MRG domain-containing protein</fullName>
    </submittedName>
</protein>
<reference evidence="2" key="3">
    <citation type="submission" date="2016-06" db="UniProtKB">
        <authorList>
            <consortium name="WormBaseParasite"/>
        </authorList>
    </citation>
    <scope>IDENTIFICATION</scope>
</reference>
<proteinExistence type="predicted"/>
<keyword evidence="1" id="KW-1185">Reference proteome</keyword>
<reference evidence="1" key="1">
    <citation type="submission" date="2013-12" db="EMBL/GenBank/DDBJ databases">
        <authorList>
            <person name="Aslett M."/>
        </authorList>
    </citation>
    <scope>NUCLEOTIDE SEQUENCE [LARGE SCALE GENOMIC DNA]</scope>
    <source>
        <strain evidence="1">Lindley</strain>
    </source>
</reference>
<dbReference type="AlphaFoldDB" id="A0A183CC10"/>
<sequence>MEFSESLYRRAVPNTKKMHLERFVGEVFFNYTSFIHNPMLKKYPDEFKHLKKVQNPCDEAKLKVKKTEGSSSSTGDH</sequence>
<name>A0A183CC10_GLOPA</name>